<dbReference type="PATRIC" id="fig|937777.3.peg.759"/>
<reference evidence="2" key="1">
    <citation type="submission" date="2012-03" db="EMBL/GenBank/DDBJ databases">
        <title>Complete sequence of chromosome of Deinococcus peraridilitoris DSM 19664.</title>
        <authorList>
            <person name="Lucas S."/>
            <person name="Copeland A."/>
            <person name="Lapidus A."/>
            <person name="Glavina del Rio T."/>
            <person name="Dalin E."/>
            <person name="Tice H."/>
            <person name="Bruce D."/>
            <person name="Goodwin L."/>
            <person name="Pitluck S."/>
            <person name="Peters L."/>
            <person name="Mikhailova N."/>
            <person name="Lu M."/>
            <person name="Kyrpides N."/>
            <person name="Mavromatis K."/>
            <person name="Ivanova N."/>
            <person name="Brettin T."/>
            <person name="Detter J.C."/>
            <person name="Han C."/>
            <person name="Larimer F."/>
            <person name="Land M."/>
            <person name="Hauser L."/>
            <person name="Markowitz V."/>
            <person name="Cheng J.-F."/>
            <person name="Hugenholtz P."/>
            <person name="Woyke T."/>
            <person name="Wu D."/>
            <person name="Pukall R."/>
            <person name="Steenblock K."/>
            <person name="Brambilla E."/>
            <person name="Klenk H.-P."/>
            <person name="Eisen J.A."/>
        </authorList>
    </citation>
    <scope>NUCLEOTIDE SEQUENCE [LARGE SCALE GENOMIC DNA]</scope>
    <source>
        <strain evidence="2">DSM 19664 / LMG 22246 / CIP 109416 / KR-200</strain>
    </source>
</reference>
<proteinExistence type="predicted"/>
<dbReference type="OrthoDB" id="57953at2"/>
<dbReference type="InterPro" id="IPR036514">
    <property type="entry name" value="SGNH_hydro_sf"/>
</dbReference>
<dbReference type="Gene3D" id="3.40.50.1110">
    <property type="entry name" value="SGNH hydrolase"/>
    <property type="match status" value="1"/>
</dbReference>
<keyword evidence="2" id="KW-1185">Reference proteome</keyword>
<organism evidence="1 2">
    <name type="scientific">Deinococcus peraridilitoris (strain DSM 19664 / LMG 22246 / CIP 109416 / KR-200)</name>
    <dbReference type="NCBI Taxonomy" id="937777"/>
    <lineage>
        <taxon>Bacteria</taxon>
        <taxon>Thermotogati</taxon>
        <taxon>Deinococcota</taxon>
        <taxon>Deinococci</taxon>
        <taxon>Deinococcales</taxon>
        <taxon>Deinococcaceae</taxon>
        <taxon>Deinococcus</taxon>
    </lineage>
</organism>
<dbReference type="EMBL" id="CP003382">
    <property type="protein sequence ID" value="AFZ66332.1"/>
    <property type="molecule type" value="Genomic_DNA"/>
</dbReference>
<accession>K9ZZG8</accession>
<dbReference type="eggNOG" id="COG3240">
    <property type="taxonomic scope" value="Bacteria"/>
</dbReference>
<dbReference type="HOGENOM" id="CLU_045521_0_0_0"/>
<dbReference type="GO" id="GO:0016298">
    <property type="term" value="F:lipase activity"/>
    <property type="evidence" value="ECO:0007669"/>
    <property type="project" value="InterPro"/>
</dbReference>
<keyword evidence="1" id="KW-0378">Hydrolase</keyword>
<gene>
    <name evidence="1" type="ordered locus">Deipe_0753</name>
</gene>
<dbReference type="SUPFAM" id="SSF52266">
    <property type="entry name" value="SGNH hydrolase"/>
    <property type="match status" value="1"/>
</dbReference>
<dbReference type="KEGG" id="dpd:Deipe_0753"/>
<evidence type="ECO:0000313" key="1">
    <source>
        <dbReference type="EMBL" id="AFZ66332.1"/>
    </source>
</evidence>
<sequence>MLLASLLLSGTLTGCRTLTPSPSGFSGYVALGDSLTAGMQSVGLTAQNQRDSFPLVLSRLAGSPIHAPESLPPGCPPPFAQGITITTCVRANPLTPASNFGVPGASLYDVGHTSYQTAPDLYKPLYGLILGPEDTQLSAALRARPRFITLWAGSNDVLGVTLRGRPERATTPANFEKWYGELLDNLAPTGARIVLIEVPDITTAPSLIPGSRLHVLGLGGADCERSPNRVSFTVLYDRRIAKPVSCTAPYALTPVEREAAQNTVNAYNTSIRALGKARGYPVFNATELLREVTPFEYDPKAPMPFGVDFSNDGVHPSSLGQARIARGLAEFINKQFGTTIELPERLPNVALAEAGKELSP</sequence>
<dbReference type="RefSeq" id="WP_015234642.1">
    <property type="nucleotide sequence ID" value="NC_019793.1"/>
</dbReference>
<protein>
    <submittedName>
        <fullName evidence="1">GDSL-like Lipase/Acylhydrolase</fullName>
    </submittedName>
</protein>
<dbReference type="GO" id="GO:0006629">
    <property type="term" value="P:lipid metabolic process"/>
    <property type="evidence" value="ECO:0007669"/>
    <property type="project" value="InterPro"/>
</dbReference>
<name>K9ZZG8_DEIPD</name>
<dbReference type="STRING" id="937777.Deipe_0753"/>
<dbReference type="PROSITE" id="PS01098">
    <property type="entry name" value="LIPASE_GDSL_SER"/>
    <property type="match status" value="1"/>
</dbReference>
<dbReference type="InterPro" id="IPR008265">
    <property type="entry name" value="Lipase_GDSL_AS"/>
</dbReference>
<evidence type="ECO:0000313" key="2">
    <source>
        <dbReference type="Proteomes" id="UP000010467"/>
    </source>
</evidence>
<dbReference type="InterPro" id="IPR001087">
    <property type="entry name" value="GDSL"/>
</dbReference>
<dbReference type="Pfam" id="PF00657">
    <property type="entry name" value="Lipase_GDSL"/>
    <property type="match status" value="1"/>
</dbReference>
<dbReference type="Proteomes" id="UP000010467">
    <property type="component" value="Chromosome"/>
</dbReference>
<dbReference type="AlphaFoldDB" id="K9ZZG8"/>